<feature type="domain" description="Thiolase C-terminal" evidence="8">
    <location>
        <begin position="273"/>
        <end position="395"/>
    </location>
</feature>
<dbReference type="Pfam" id="PF00108">
    <property type="entry name" value="Thiolase_N"/>
    <property type="match status" value="1"/>
</dbReference>
<gene>
    <name evidence="9" type="ORF">EWV40_00385</name>
</gene>
<keyword evidence="4 6" id="KW-0012">Acyltransferase</keyword>
<evidence type="ECO:0000313" key="10">
    <source>
        <dbReference type="Proteomes" id="UP000320730"/>
    </source>
</evidence>
<evidence type="ECO:0000256" key="5">
    <source>
        <dbReference type="PIRSR" id="PIRSR000429-1"/>
    </source>
</evidence>
<dbReference type="InterPro" id="IPR016039">
    <property type="entry name" value="Thiolase-like"/>
</dbReference>
<dbReference type="Gene3D" id="3.40.47.10">
    <property type="match status" value="2"/>
</dbReference>
<dbReference type="GO" id="GO:0003985">
    <property type="term" value="F:acetyl-CoA C-acetyltransferase activity"/>
    <property type="evidence" value="ECO:0007669"/>
    <property type="project" value="UniProtKB-EC"/>
</dbReference>
<protein>
    <recommendedName>
        <fullName evidence="2">acetyl-CoA C-acetyltransferase</fullName>
        <ecNumber evidence="2">2.3.1.9</ecNumber>
    </recommendedName>
</protein>
<evidence type="ECO:0000256" key="2">
    <source>
        <dbReference type="ARBA" id="ARBA00012705"/>
    </source>
</evidence>
<sequence>MQEVYIVAAVRTPIGRFGGGLMGLSPADLGATVMKSALEIANLPPEALDLYIFGNVLGSGHGQLIPRQAAIKAGIPVSVDGYRVDMVCSSGMIAVSNAATSIRAGEADIVLAGGIESMSQTGFFLSHRARWGYKFLMGAPEQLTDLLLHDGLTDATTTEGMGSQVDRLCLDRGVSRQALDEIAALSHQRAATATEKGWFNGEIVPIELKSKKGSTIIAQDEGIRSDSTPEGLGKLRPAFNPSGVLTAGNSSQISDGAAAILLASQKAVDQYGLKPIAKILGGAVGAGKTDRFPEFPVLAVKKLLSSLDKTIEDFDLVENNEAFALNNLLFEMDLGLAREKQNVHGGAIALGHPIGASGARILVTLINALKVQDKTLGMGAICHGTGGGTAIAIERV</sequence>
<organism evidence="9 10">
    <name type="scientific">Microcystis flos-aquae Mf_WU_F_19750830_S460</name>
    <dbReference type="NCBI Taxonomy" id="2486237"/>
    <lineage>
        <taxon>Bacteria</taxon>
        <taxon>Bacillati</taxon>
        <taxon>Cyanobacteriota</taxon>
        <taxon>Cyanophyceae</taxon>
        <taxon>Oscillatoriophycideae</taxon>
        <taxon>Chroococcales</taxon>
        <taxon>Microcystaceae</taxon>
        <taxon>Microcystis</taxon>
    </lineage>
</organism>
<feature type="domain" description="Thiolase N-terminal" evidence="7">
    <location>
        <begin position="4"/>
        <end position="265"/>
    </location>
</feature>
<comment type="similarity">
    <text evidence="1 6">Belongs to the thiolase-like superfamily. Thiolase family.</text>
</comment>
<dbReference type="NCBIfam" id="NF042967">
    <property type="entry name" value="AcCoAtase_PhaA"/>
    <property type="match status" value="1"/>
</dbReference>
<dbReference type="PROSITE" id="PS00099">
    <property type="entry name" value="THIOLASE_3"/>
    <property type="match status" value="1"/>
</dbReference>
<dbReference type="InterPro" id="IPR020617">
    <property type="entry name" value="Thiolase_C"/>
</dbReference>
<feature type="active site" description="Proton acceptor" evidence="5">
    <location>
        <position position="382"/>
    </location>
</feature>
<evidence type="ECO:0000259" key="8">
    <source>
        <dbReference type="Pfam" id="PF02803"/>
    </source>
</evidence>
<dbReference type="EMBL" id="SFAN01000005">
    <property type="protein sequence ID" value="TRV27781.1"/>
    <property type="molecule type" value="Genomic_DNA"/>
</dbReference>
<proteinExistence type="inferred from homology"/>
<dbReference type="PANTHER" id="PTHR18919">
    <property type="entry name" value="ACETYL-COA C-ACYLTRANSFERASE"/>
    <property type="match status" value="1"/>
</dbReference>
<dbReference type="NCBIfam" id="TIGR01930">
    <property type="entry name" value="AcCoA-C-Actrans"/>
    <property type="match status" value="1"/>
</dbReference>
<dbReference type="InterPro" id="IPR020616">
    <property type="entry name" value="Thiolase_N"/>
</dbReference>
<evidence type="ECO:0000259" key="7">
    <source>
        <dbReference type="Pfam" id="PF00108"/>
    </source>
</evidence>
<accession>A0A552M5N7</accession>
<evidence type="ECO:0000256" key="4">
    <source>
        <dbReference type="ARBA" id="ARBA00023315"/>
    </source>
</evidence>
<dbReference type="CDD" id="cd00751">
    <property type="entry name" value="thiolase"/>
    <property type="match status" value="1"/>
</dbReference>
<dbReference type="SUPFAM" id="SSF53901">
    <property type="entry name" value="Thiolase-like"/>
    <property type="match status" value="2"/>
</dbReference>
<reference evidence="9 10" key="1">
    <citation type="submission" date="2019-01" db="EMBL/GenBank/DDBJ databases">
        <title>Coherence of Microcystis species and biogeography revealed through population genomics.</title>
        <authorList>
            <person name="Perez-Carrascal O.M."/>
            <person name="Terrat Y."/>
            <person name="Giani A."/>
            <person name="Fortin N."/>
            <person name="Tromas N."/>
            <person name="Shapiro B.J."/>
        </authorList>
    </citation>
    <scope>NUCLEOTIDE SEQUENCE [LARGE SCALE GENOMIC DNA]</scope>
    <source>
        <strain evidence="9">Mf_WU_F_19750830_S460</strain>
    </source>
</reference>
<dbReference type="PANTHER" id="PTHR18919:SF107">
    <property type="entry name" value="ACETYL-COA ACETYLTRANSFERASE, CYTOSOLIC"/>
    <property type="match status" value="1"/>
</dbReference>
<dbReference type="Proteomes" id="UP000320730">
    <property type="component" value="Unassembled WGS sequence"/>
</dbReference>
<dbReference type="InterPro" id="IPR002155">
    <property type="entry name" value="Thiolase"/>
</dbReference>
<evidence type="ECO:0000256" key="1">
    <source>
        <dbReference type="ARBA" id="ARBA00010982"/>
    </source>
</evidence>
<dbReference type="InterPro" id="IPR049957">
    <property type="entry name" value="PhaA"/>
</dbReference>
<feature type="active site" description="Proton acceptor" evidence="5">
    <location>
        <position position="352"/>
    </location>
</feature>
<evidence type="ECO:0000256" key="3">
    <source>
        <dbReference type="ARBA" id="ARBA00022679"/>
    </source>
</evidence>
<dbReference type="PIRSF" id="PIRSF000429">
    <property type="entry name" value="Ac-CoA_Ac_transf"/>
    <property type="match status" value="1"/>
</dbReference>
<dbReference type="PROSITE" id="PS00737">
    <property type="entry name" value="THIOLASE_2"/>
    <property type="match status" value="1"/>
</dbReference>
<dbReference type="AlphaFoldDB" id="A0A552M5N7"/>
<dbReference type="Pfam" id="PF02803">
    <property type="entry name" value="Thiolase_C"/>
    <property type="match status" value="1"/>
</dbReference>
<dbReference type="InterPro" id="IPR020610">
    <property type="entry name" value="Thiolase_AS"/>
</dbReference>
<comment type="caution">
    <text evidence="9">The sequence shown here is derived from an EMBL/GenBank/DDBJ whole genome shotgun (WGS) entry which is preliminary data.</text>
</comment>
<name>A0A552M5N7_9CHRO</name>
<dbReference type="EC" id="2.3.1.9" evidence="2"/>
<feature type="active site" description="Acyl-thioester intermediate" evidence="5">
    <location>
        <position position="88"/>
    </location>
</feature>
<dbReference type="InterPro" id="IPR020613">
    <property type="entry name" value="Thiolase_CS"/>
</dbReference>
<evidence type="ECO:0000313" key="9">
    <source>
        <dbReference type="EMBL" id="TRV27781.1"/>
    </source>
</evidence>
<evidence type="ECO:0000256" key="6">
    <source>
        <dbReference type="RuleBase" id="RU003557"/>
    </source>
</evidence>
<keyword evidence="3 6" id="KW-0808">Transferase</keyword>